<evidence type="ECO:0000313" key="1">
    <source>
        <dbReference type="EMBL" id="ABB74837.1"/>
    </source>
</evidence>
<gene>
    <name evidence="1" type="ordered locus">Nmul_A1534</name>
</gene>
<dbReference type="HOGENOM" id="CLU_2509299_0_0_4"/>
<dbReference type="Proteomes" id="UP000002718">
    <property type="component" value="Chromosome"/>
</dbReference>
<proteinExistence type="predicted"/>
<dbReference type="EMBL" id="CP000103">
    <property type="protein sequence ID" value="ABB74837.1"/>
    <property type="molecule type" value="Genomic_DNA"/>
</dbReference>
<protein>
    <submittedName>
        <fullName evidence="1">Uncharacterized protein</fullName>
    </submittedName>
</protein>
<dbReference type="AlphaFoldDB" id="Q2Y8T4"/>
<dbReference type="STRING" id="323848.Nmul_A1534"/>
<sequence>MMGNGVGRWMNWMAAWTEHCPAPLDLSDSEILDWLSEYCDQAVYNHPTSQSCGGFTLYCDEIRSSASTLREAVCLAAAKWREAND</sequence>
<reference evidence="2" key="1">
    <citation type="submission" date="2005-08" db="EMBL/GenBank/DDBJ databases">
        <title>Complete sequence of chromosome 1 of Nitrosospira multiformis ATCC 25196.</title>
        <authorList>
            <person name="Copeland A."/>
            <person name="Lucas S."/>
            <person name="Lapidus A."/>
            <person name="Barry K."/>
            <person name="Detter J.C."/>
            <person name="Glavina T."/>
            <person name="Hammon N."/>
            <person name="Israni S."/>
            <person name="Pitluck S."/>
            <person name="Chain P."/>
            <person name="Malfatti S."/>
            <person name="Shin M."/>
            <person name="Vergez L."/>
            <person name="Schmutz J."/>
            <person name="Larimer F."/>
            <person name="Land M."/>
            <person name="Hauser L."/>
            <person name="Kyrpides N."/>
            <person name="Lykidis A."/>
            <person name="Richardson P."/>
        </authorList>
    </citation>
    <scope>NUCLEOTIDE SEQUENCE [LARGE SCALE GENOMIC DNA]</scope>
    <source>
        <strain evidence="2">ATCC 25196 / NCIMB 11849 / C 71</strain>
    </source>
</reference>
<dbReference type="KEGG" id="nmu:Nmul_A1534"/>
<organism evidence="1 2">
    <name type="scientific">Nitrosospira multiformis (strain ATCC 25196 / NCIMB 11849 / C 71)</name>
    <dbReference type="NCBI Taxonomy" id="323848"/>
    <lineage>
        <taxon>Bacteria</taxon>
        <taxon>Pseudomonadati</taxon>
        <taxon>Pseudomonadota</taxon>
        <taxon>Betaproteobacteria</taxon>
        <taxon>Nitrosomonadales</taxon>
        <taxon>Nitrosomonadaceae</taxon>
        <taxon>Nitrosospira</taxon>
    </lineage>
</organism>
<keyword evidence="2" id="KW-1185">Reference proteome</keyword>
<name>Q2Y8T4_NITMU</name>
<reference evidence="1 2" key="2">
    <citation type="journal article" date="2008" name="Appl. Environ. Microbiol.">
        <title>Complete genome sequence of Nitrosospira multiformis, an ammonia-oxidizing bacterium from the soil environment.</title>
        <authorList>
            <person name="Norton J.M."/>
            <person name="Klotz M.G."/>
            <person name="Stein L.Y."/>
            <person name="Arp D.J."/>
            <person name="Bottomley P.J."/>
            <person name="Chain P.S."/>
            <person name="Hauser L.J."/>
            <person name="Land M.L."/>
            <person name="Larimer F.W."/>
            <person name="Shin M.W."/>
            <person name="Starkenburg S.R."/>
        </authorList>
    </citation>
    <scope>NUCLEOTIDE SEQUENCE [LARGE SCALE GENOMIC DNA]</scope>
    <source>
        <strain evidence="2">ATCC 25196 / NCIMB 11849 / C 71</strain>
    </source>
</reference>
<accession>Q2Y8T4</accession>
<evidence type="ECO:0000313" key="2">
    <source>
        <dbReference type="Proteomes" id="UP000002718"/>
    </source>
</evidence>
<dbReference type="eggNOG" id="ENOG50315TW">
    <property type="taxonomic scope" value="Bacteria"/>
</dbReference>